<accession>A0AA39QG72</accession>
<proteinExistence type="predicted"/>
<feature type="compositionally biased region" description="Basic and acidic residues" evidence="1">
    <location>
        <begin position="112"/>
        <end position="132"/>
    </location>
</feature>
<sequence length="344" mass="38611">MPEAYTTLPMLDNVGPDELETFYAEHNVEETAYQEAMDSHDKWKVEKAAEKKKIAKAKAKKEAEAAVEKERLEQEAKRLEQEWLAVEAKEKEEAAKWLRDQLLADLRATKAMEQEKEKEREKKQEEDKESKKSKGKGKAMEAMELLELVSYGPDEDMEGGLETEVEDTMEGIQGPKGKEQHVWVAAATGIKKHKAKSTPYVVDSNDTVGPLGHNNLGEPALKRLKTDPVPGKGDVEFVSKDHCGQCCADGALCFPAKKGRSCKWCRRKNVKCIFGDDADLAAMEEALDLLHSLHMMMDLMEAKLDTFGSHVEDLLDDYHPGADIEYPSNFILKASEEQWVVSPS</sequence>
<organism evidence="2 3">
    <name type="scientific">Armillaria luteobubalina</name>
    <dbReference type="NCBI Taxonomy" id="153913"/>
    <lineage>
        <taxon>Eukaryota</taxon>
        <taxon>Fungi</taxon>
        <taxon>Dikarya</taxon>
        <taxon>Basidiomycota</taxon>
        <taxon>Agaricomycotina</taxon>
        <taxon>Agaricomycetes</taxon>
        <taxon>Agaricomycetidae</taxon>
        <taxon>Agaricales</taxon>
        <taxon>Marasmiineae</taxon>
        <taxon>Physalacriaceae</taxon>
        <taxon>Armillaria</taxon>
    </lineage>
</organism>
<evidence type="ECO:0000313" key="3">
    <source>
        <dbReference type="Proteomes" id="UP001175228"/>
    </source>
</evidence>
<name>A0AA39QG72_9AGAR</name>
<feature type="region of interest" description="Disordered" evidence="1">
    <location>
        <begin position="112"/>
        <end position="139"/>
    </location>
</feature>
<gene>
    <name evidence="2" type="ORF">EDD18DRAFT_1348548</name>
</gene>
<protein>
    <submittedName>
        <fullName evidence="2">Uncharacterized protein</fullName>
    </submittedName>
</protein>
<evidence type="ECO:0000313" key="2">
    <source>
        <dbReference type="EMBL" id="KAK0501079.1"/>
    </source>
</evidence>
<dbReference type="AlphaFoldDB" id="A0AA39QG72"/>
<reference evidence="2" key="1">
    <citation type="submission" date="2023-06" db="EMBL/GenBank/DDBJ databases">
        <authorList>
            <consortium name="Lawrence Berkeley National Laboratory"/>
            <person name="Ahrendt S."/>
            <person name="Sahu N."/>
            <person name="Indic B."/>
            <person name="Wong-Bajracharya J."/>
            <person name="Merenyi Z."/>
            <person name="Ke H.-M."/>
            <person name="Monk M."/>
            <person name="Kocsube S."/>
            <person name="Drula E."/>
            <person name="Lipzen A."/>
            <person name="Balint B."/>
            <person name="Henrissat B."/>
            <person name="Andreopoulos B."/>
            <person name="Martin F.M."/>
            <person name="Harder C.B."/>
            <person name="Rigling D."/>
            <person name="Ford K.L."/>
            <person name="Foster G.D."/>
            <person name="Pangilinan J."/>
            <person name="Papanicolaou A."/>
            <person name="Barry K."/>
            <person name="LaButti K."/>
            <person name="Viragh M."/>
            <person name="Koriabine M."/>
            <person name="Yan M."/>
            <person name="Riley R."/>
            <person name="Champramary S."/>
            <person name="Plett K.L."/>
            <person name="Tsai I.J."/>
            <person name="Slot J."/>
            <person name="Sipos G."/>
            <person name="Plett J."/>
            <person name="Nagy L.G."/>
            <person name="Grigoriev I.V."/>
        </authorList>
    </citation>
    <scope>NUCLEOTIDE SEQUENCE</scope>
    <source>
        <strain evidence="2">HWK02</strain>
    </source>
</reference>
<dbReference type="Proteomes" id="UP001175228">
    <property type="component" value="Unassembled WGS sequence"/>
</dbReference>
<evidence type="ECO:0000256" key="1">
    <source>
        <dbReference type="SAM" id="MobiDB-lite"/>
    </source>
</evidence>
<comment type="caution">
    <text evidence="2">The sequence shown here is derived from an EMBL/GenBank/DDBJ whole genome shotgun (WGS) entry which is preliminary data.</text>
</comment>
<keyword evidence="3" id="KW-1185">Reference proteome</keyword>
<dbReference type="EMBL" id="JAUEPU010000007">
    <property type="protein sequence ID" value="KAK0501079.1"/>
    <property type="molecule type" value="Genomic_DNA"/>
</dbReference>